<dbReference type="PANTHER" id="PTHR12794">
    <property type="entry name" value="GEMIN2"/>
    <property type="match status" value="1"/>
</dbReference>
<comment type="caution">
    <text evidence="3">The sequence shown here is derived from an EMBL/GenBank/DDBJ whole genome shotgun (WGS) entry which is preliminary data.</text>
</comment>
<feature type="compositionally biased region" description="Low complexity" evidence="2">
    <location>
        <begin position="413"/>
        <end position="425"/>
    </location>
</feature>
<dbReference type="PANTHER" id="PTHR12794:SF0">
    <property type="entry name" value="GEM-ASSOCIATED PROTEIN 2"/>
    <property type="match status" value="1"/>
</dbReference>
<evidence type="ECO:0008006" key="5">
    <source>
        <dbReference type="Google" id="ProtNLM"/>
    </source>
</evidence>
<organism evidence="3 4">
    <name type="scientific">Buddleja alternifolia</name>
    <dbReference type="NCBI Taxonomy" id="168488"/>
    <lineage>
        <taxon>Eukaryota</taxon>
        <taxon>Viridiplantae</taxon>
        <taxon>Streptophyta</taxon>
        <taxon>Embryophyta</taxon>
        <taxon>Tracheophyta</taxon>
        <taxon>Spermatophyta</taxon>
        <taxon>Magnoliopsida</taxon>
        <taxon>eudicotyledons</taxon>
        <taxon>Gunneridae</taxon>
        <taxon>Pentapetalae</taxon>
        <taxon>asterids</taxon>
        <taxon>lamiids</taxon>
        <taxon>Lamiales</taxon>
        <taxon>Scrophulariaceae</taxon>
        <taxon>Buddlejeae</taxon>
        <taxon>Buddleja</taxon>
    </lineage>
</organism>
<feature type="compositionally biased region" description="Basic and acidic residues" evidence="2">
    <location>
        <begin position="120"/>
        <end position="132"/>
    </location>
</feature>
<gene>
    <name evidence="3" type="ORF">BUALT_Bualt14G0023200</name>
</gene>
<evidence type="ECO:0000256" key="2">
    <source>
        <dbReference type="SAM" id="MobiDB-lite"/>
    </source>
</evidence>
<dbReference type="AlphaFoldDB" id="A0AAV6WG93"/>
<keyword evidence="4" id="KW-1185">Reference proteome</keyword>
<evidence type="ECO:0000313" key="3">
    <source>
        <dbReference type="EMBL" id="KAG8369531.1"/>
    </source>
</evidence>
<dbReference type="GO" id="GO:0000387">
    <property type="term" value="P:spliceosomal snRNP assembly"/>
    <property type="evidence" value="ECO:0007669"/>
    <property type="project" value="InterPro"/>
</dbReference>
<dbReference type="Gene3D" id="1.20.58.1070">
    <property type="match status" value="1"/>
</dbReference>
<feature type="compositionally biased region" description="Polar residues" evidence="2">
    <location>
        <begin position="23"/>
        <end position="52"/>
    </location>
</feature>
<protein>
    <recommendedName>
        <fullName evidence="5">Gem-associated protein 2</fullName>
    </recommendedName>
</protein>
<accession>A0AAV6WG93</accession>
<evidence type="ECO:0000256" key="1">
    <source>
        <dbReference type="ARBA" id="ARBA00025758"/>
    </source>
</evidence>
<feature type="region of interest" description="Disordered" evidence="2">
    <location>
        <begin position="1"/>
        <end position="81"/>
    </location>
</feature>
<feature type="region of interest" description="Disordered" evidence="2">
    <location>
        <begin position="413"/>
        <end position="439"/>
    </location>
</feature>
<dbReference type="Pfam" id="PF04938">
    <property type="entry name" value="SIP1"/>
    <property type="match status" value="1"/>
</dbReference>
<dbReference type="GO" id="GO:0032797">
    <property type="term" value="C:SMN complex"/>
    <property type="evidence" value="ECO:0007669"/>
    <property type="project" value="TreeGrafter"/>
</dbReference>
<proteinExistence type="inferred from homology"/>
<name>A0AAV6WG93_9LAMI</name>
<reference evidence="3" key="1">
    <citation type="submission" date="2019-10" db="EMBL/GenBank/DDBJ databases">
        <authorList>
            <person name="Zhang R."/>
            <person name="Pan Y."/>
            <person name="Wang J."/>
            <person name="Ma R."/>
            <person name="Yu S."/>
        </authorList>
    </citation>
    <scope>NUCLEOTIDE SEQUENCE</scope>
    <source>
        <strain evidence="3">LA-IB0</strain>
        <tissue evidence="3">Leaf</tissue>
    </source>
</reference>
<dbReference type="InterPro" id="IPR035426">
    <property type="entry name" value="Gemin2/Brr1"/>
</dbReference>
<feature type="compositionally biased region" description="Basic residues" evidence="2">
    <location>
        <begin position="133"/>
        <end position="144"/>
    </location>
</feature>
<evidence type="ECO:0000313" key="4">
    <source>
        <dbReference type="Proteomes" id="UP000826271"/>
    </source>
</evidence>
<sequence length="543" mass="60731">MADSSDTTDGSAAVAEIPRSLGDKQQSLNGSPQDNTLNAFDNSDENNGNNHTVVVVSGQEDGADAYEPQMQGPTTVNKQEGKQDQCSEKCALNIQLIDQTALIVPTTIAENGKFNNENDCAERNTKRQEKKEKKSKRRGGRARKNKDVLSCYSDEKKEKKGLQYSRKEMEALRFEELEYQKRKWVEVYCGLSPIVAQEYDGLLDDTDRVHQKHNNNVPSIDFDPRPQFRKSPNLGEDCFQFADSRAENVNTSNPAYCLPDGEEIGCSIVEEECGQDDDTDEDYSSIQRPAFLVTGEPDFDSGPPQDGLEYLRRVRWETARIPKVTVAKVNKMKEQSLYMPQIPGIMKCPDNLLPLKQWEDSFLADFAELRLVFSQLDLQNSSAETPTKVQCINKESIMGQMLKSIVFEKFNSTTSDNDSSPSEASSDAKAKHSQESSSLINDCPTLSTILKMEAAARNSMLKKRIRSIENMSTLARNDCLWLFALCVAVDCPLDADTSAALRSLLRKCACLRAAKTDVDDQVVVLNIFVTISGRYFGQLESYE</sequence>
<dbReference type="Proteomes" id="UP000826271">
    <property type="component" value="Unassembled WGS sequence"/>
</dbReference>
<dbReference type="GO" id="GO:0005634">
    <property type="term" value="C:nucleus"/>
    <property type="evidence" value="ECO:0007669"/>
    <property type="project" value="TreeGrafter"/>
</dbReference>
<dbReference type="EMBL" id="WHWC01000014">
    <property type="protein sequence ID" value="KAG8369531.1"/>
    <property type="molecule type" value="Genomic_DNA"/>
</dbReference>
<feature type="region of interest" description="Disordered" evidence="2">
    <location>
        <begin position="112"/>
        <end position="150"/>
    </location>
</feature>
<feature type="compositionally biased region" description="Polar residues" evidence="2">
    <location>
        <begin position="1"/>
        <end position="10"/>
    </location>
</feature>
<comment type="similarity">
    <text evidence="1">Belongs to the gemin-2 family.</text>
</comment>